<evidence type="ECO:0000313" key="2">
    <source>
        <dbReference type="Proteomes" id="UP000008311"/>
    </source>
</evidence>
<name>B9TM56_RICCO</name>
<proteinExistence type="predicted"/>
<dbReference type="InParanoid" id="B9TM56"/>
<dbReference type="AlphaFoldDB" id="B9TM56"/>
<gene>
    <name evidence="1" type="ORF">RCOM_2103000</name>
</gene>
<dbReference type="EMBL" id="EQ988182">
    <property type="protein sequence ID" value="EEF23058.1"/>
    <property type="molecule type" value="Genomic_DNA"/>
</dbReference>
<dbReference type="SUPFAM" id="SSF49464">
    <property type="entry name" value="Carboxypeptidase regulatory domain-like"/>
    <property type="match status" value="1"/>
</dbReference>
<evidence type="ECO:0000313" key="1">
    <source>
        <dbReference type="EMBL" id="EEF23058.1"/>
    </source>
</evidence>
<organism evidence="1 2">
    <name type="scientific">Ricinus communis</name>
    <name type="common">Castor bean</name>
    <dbReference type="NCBI Taxonomy" id="3988"/>
    <lineage>
        <taxon>Eukaryota</taxon>
        <taxon>Viridiplantae</taxon>
        <taxon>Streptophyta</taxon>
        <taxon>Embryophyta</taxon>
        <taxon>Tracheophyta</taxon>
        <taxon>Spermatophyta</taxon>
        <taxon>Magnoliopsida</taxon>
        <taxon>eudicotyledons</taxon>
        <taxon>Gunneridae</taxon>
        <taxon>Pentapetalae</taxon>
        <taxon>rosids</taxon>
        <taxon>fabids</taxon>
        <taxon>Malpighiales</taxon>
        <taxon>Euphorbiaceae</taxon>
        <taxon>Acalyphoideae</taxon>
        <taxon>Acalypheae</taxon>
        <taxon>Ricinus</taxon>
    </lineage>
</organism>
<dbReference type="Proteomes" id="UP000008311">
    <property type="component" value="Unassembled WGS sequence"/>
</dbReference>
<protein>
    <submittedName>
        <fullName evidence="1">Uncharacterized protein</fullName>
    </submittedName>
</protein>
<accession>B9TM56</accession>
<dbReference type="InterPro" id="IPR008969">
    <property type="entry name" value="CarboxyPept-like_regulatory"/>
</dbReference>
<reference evidence="2" key="1">
    <citation type="journal article" date="2010" name="Nat. Biotechnol.">
        <title>Draft genome sequence of the oilseed species Ricinus communis.</title>
        <authorList>
            <person name="Chan A.P."/>
            <person name="Crabtree J."/>
            <person name="Zhao Q."/>
            <person name="Lorenzi H."/>
            <person name="Orvis J."/>
            <person name="Puiu D."/>
            <person name="Melake-Berhan A."/>
            <person name="Jones K.M."/>
            <person name="Redman J."/>
            <person name="Chen G."/>
            <person name="Cahoon E.B."/>
            <person name="Gedil M."/>
            <person name="Stanke M."/>
            <person name="Haas B.J."/>
            <person name="Wortman J.R."/>
            <person name="Fraser-Liggett C.M."/>
            <person name="Ravel J."/>
            <person name="Rabinowicz P.D."/>
        </authorList>
    </citation>
    <scope>NUCLEOTIDE SEQUENCE [LARGE SCALE GENOMIC DNA]</scope>
    <source>
        <strain evidence="2">cv. Hale</strain>
    </source>
</reference>
<keyword evidence="2" id="KW-1185">Reference proteome</keyword>
<sequence length="225" mass="24785">MTQSPSKYNDIFTNLGPDVATAAARLGQISTLNLAGNTTGIVLLRTVDGNASAFFVSVVLGADGVIGATALTSCLGMGTIPREFDVSGQAIDVTTGKPLAGVFMVAIYERAGGVAFGHSGIWCVKTVGQYTDAEGRFRFTYEEGHEPAFLFIKPGYYREYQPQYVDGIPQLWRRPPGYENYDKNYRSPHQRVNVYLRPQDPANPRFNYGDDRLCDRATTIEDVHR</sequence>